<evidence type="ECO:0000313" key="1">
    <source>
        <dbReference type="EMBL" id="WRT69428.1"/>
    </source>
</evidence>
<proteinExistence type="predicted"/>
<dbReference type="RefSeq" id="XP_062794167.1">
    <property type="nucleotide sequence ID" value="XM_062938116.1"/>
</dbReference>
<organism evidence="1 2">
    <name type="scientific">Kwoniella shivajii</name>
    <dbReference type="NCBI Taxonomy" id="564305"/>
    <lineage>
        <taxon>Eukaryota</taxon>
        <taxon>Fungi</taxon>
        <taxon>Dikarya</taxon>
        <taxon>Basidiomycota</taxon>
        <taxon>Agaricomycotina</taxon>
        <taxon>Tremellomycetes</taxon>
        <taxon>Tremellales</taxon>
        <taxon>Cryptococcaceae</taxon>
        <taxon>Kwoniella</taxon>
    </lineage>
</organism>
<protein>
    <submittedName>
        <fullName evidence="1">Uncharacterized protein</fullName>
    </submittedName>
</protein>
<dbReference type="GeneID" id="87958544"/>
<accession>A0ABZ1D5W5</accession>
<keyword evidence="2" id="KW-1185">Reference proteome</keyword>
<name>A0ABZ1D5W5_9TREE</name>
<gene>
    <name evidence="1" type="ORF">IL334_006414</name>
</gene>
<sequence length="214" mass="24081">MIFNNTRATFTTFVDTLLPDISSPYEQMEPEGKHDSDALSAATQSSPYITVIREIDTDLQKTKDRITSKLSEKLANNFQYRSNYTIFNSKRTDDQTIRVIAQTHEIVCAKFKEESTAPINARLDQMARRIEIVGKDPATELSKLVPELGVEYMGGRNRFKLCLGLTGSEYECDLSPELINPMSFKSSFDTSGDANREMYEKTATEMFGGISIGE</sequence>
<evidence type="ECO:0000313" key="2">
    <source>
        <dbReference type="Proteomes" id="UP001329825"/>
    </source>
</evidence>
<dbReference type="Proteomes" id="UP001329825">
    <property type="component" value="Chromosome 9"/>
</dbReference>
<dbReference type="EMBL" id="CP141889">
    <property type="protein sequence ID" value="WRT69428.1"/>
    <property type="molecule type" value="Genomic_DNA"/>
</dbReference>
<reference evidence="1 2" key="1">
    <citation type="submission" date="2024-01" db="EMBL/GenBank/DDBJ databases">
        <title>Comparative genomics of Cryptococcus and Kwoniella reveals pathogenesis evolution and contrasting modes of karyotype evolution via chromosome fusion or intercentromeric recombination.</title>
        <authorList>
            <person name="Coelho M.A."/>
            <person name="David-Palma M."/>
            <person name="Shea T."/>
            <person name="Bowers K."/>
            <person name="McGinley-Smith S."/>
            <person name="Mohammad A.W."/>
            <person name="Gnirke A."/>
            <person name="Yurkov A.M."/>
            <person name="Nowrousian M."/>
            <person name="Sun S."/>
            <person name="Cuomo C.A."/>
            <person name="Heitman J."/>
        </authorList>
    </citation>
    <scope>NUCLEOTIDE SEQUENCE [LARGE SCALE GENOMIC DNA]</scope>
    <source>
        <strain evidence="1">CBS 11374</strain>
    </source>
</reference>